<sequence>MQRVIDTVQSQYANSPTLMQLVTNMNDYLDPNANINQFYSIIWNVTSATGYGLDVWGRIVGVGRVLQVSSADYFGLRGPPGVSGLPFDQAPFYSGGALTSNFTLLDDPYRTLILAKAMANICNATIPAINQILINLFGANGPLPIAGNSYCTDGADQTMTYTFSSGLSALQTAIIYQSGVLPRPAGVSATVVHP</sequence>
<reference evidence="1" key="1">
    <citation type="submission" date="2020-04" db="EMBL/GenBank/DDBJ databases">
        <authorList>
            <person name="Chiriac C."/>
            <person name="Salcher M."/>
            <person name="Ghai R."/>
            <person name="Kavagutti S V."/>
        </authorList>
    </citation>
    <scope>NUCLEOTIDE SEQUENCE</scope>
</reference>
<proteinExistence type="predicted"/>
<dbReference type="EMBL" id="LR796529">
    <property type="protein sequence ID" value="CAB4149756.1"/>
    <property type="molecule type" value="Genomic_DNA"/>
</dbReference>
<evidence type="ECO:0000313" key="2">
    <source>
        <dbReference type="EMBL" id="CAB4182927.1"/>
    </source>
</evidence>
<organism evidence="1">
    <name type="scientific">uncultured Caudovirales phage</name>
    <dbReference type="NCBI Taxonomy" id="2100421"/>
    <lineage>
        <taxon>Viruses</taxon>
        <taxon>Duplodnaviria</taxon>
        <taxon>Heunggongvirae</taxon>
        <taxon>Uroviricota</taxon>
        <taxon>Caudoviricetes</taxon>
        <taxon>Peduoviridae</taxon>
        <taxon>Maltschvirus</taxon>
        <taxon>Maltschvirus maltsch</taxon>
    </lineage>
</organism>
<name>A0A6J5MXI0_9CAUD</name>
<gene>
    <name evidence="2" type="ORF">UFOVP1081_28</name>
    <name evidence="3" type="ORF">UFOVP1433_28</name>
    <name evidence="1" type="ORF">UFOVP553_28</name>
</gene>
<dbReference type="Pfam" id="PF11041">
    <property type="entry name" value="Phage_Wedge1"/>
    <property type="match status" value="1"/>
</dbReference>
<evidence type="ECO:0000313" key="3">
    <source>
        <dbReference type="EMBL" id="CAB4212844.1"/>
    </source>
</evidence>
<protein>
    <recommendedName>
        <fullName evidence="4">DUF2612 domain-containing protein</fullName>
    </recommendedName>
</protein>
<dbReference type="InterPro" id="IPR021283">
    <property type="entry name" value="Phage_Wedge1"/>
</dbReference>
<accession>A0A6J5MXI0</accession>
<dbReference type="EMBL" id="LR797038">
    <property type="protein sequence ID" value="CAB4182927.1"/>
    <property type="molecule type" value="Genomic_DNA"/>
</dbReference>
<evidence type="ECO:0008006" key="4">
    <source>
        <dbReference type="Google" id="ProtNLM"/>
    </source>
</evidence>
<evidence type="ECO:0000313" key="1">
    <source>
        <dbReference type="EMBL" id="CAB4149756.1"/>
    </source>
</evidence>
<dbReference type="EMBL" id="LR797392">
    <property type="protein sequence ID" value="CAB4212844.1"/>
    <property type="molecule type" value="Genomic_DNA"/>
</dbReference>